<evidence type="ECO:0000256" key="2">
    <source>
        <dbReference type="ARBA" id="ARBA00005687"/>
    </source>
</evidence>
<dbReference type="GO" id="GO:0005743">
    <property type="term" value="C:mitochondrial inner membrane"/>
    <property type="evidence" value="ECO:0007669"/>
    <property type="project" value="UniProtKB-SubCell"/>
</dbReference>
<dbReference type="GO" id="GO:0007005">
    <property type="term" value="P:mitochondrion organization"/>
    <property type="evidence" value="ECO:0007669"/>
    <property type="project" value="InterPro"/>
</dbReference>
<keyword evidence="3 11" id="KW-0812">Transmembrane</keyword>
<keyword evidence="8 11" id="KW-0472">Membrane</keyword>
<evidence type="ECO:0000256" key="1">
    <source>
        <dbReference type="ARBA" id="ARBA00004448"/>
    </source>
</evidence>
<gene>
    <name evidence="12" type="ORF">BN1211_0063</name>
</gene>
<dbReference type="PANTHER" id="PTHR31068">
    <property type="entry name" value="MITOCHONDRIAL DISTRIBUTION AND MORPHOLOGY PROTEIN 31"/>
    <property type="match status" value="1"/>
</dbReference>
<comment type="similarity">
    <text evidence="2">Belongs to the MDM31/MDM32 family.</text>
</comment>
<evidence type="ECO:0000313" key="13">
    <source>
        <dbReference type="Proteomes" id="UP000038830"/>
    </source>
</evidence>
<evidence type="ECO:0000256" key="5">
    <source>
        <dbReference type="ARBA" id="ARBA00022946"/>
    </source>
</evidence>
<evidence type="ECO:0000256" key="6">
    <source>
        <dbReference type="ARBA" id="ARBA00022989"/>
    </source>
</evidence>
<sequence>MMISRSVMCSLRSSVSSVAKKRAFTLVQCKRFNSHMVFRDLNYTNKSQSLPVLSKQSKHLVSKSTLSSTALVTKESLLLQADSTWKRMAIRSKWALMKNYRPFNADEVSAIFSWVILSHIAWIILGTTTFFSLLFLGLNSLFAKEMVGNVMGKIIMSYYPEFSIAFEDAVVPEWEKGMIDFKKVRLSTVDKEGLQLDLTFDSIKLTLSFKKWKDLKGIIEDVEIQGLSGTIDRTNINDDTPEVDWFGHTEYELNSLKITDSSVVVIQKESKPLKIALFDLEMQNVRANWLLLDMLNATNISGTVNDSLFTFHKRQHQLAYVNDIADDLNPWKRIMRQKLDPVDIESIGLISDKFNWLTSGKIEVIADFMPPEIPEGSHHNMDSRYLVADFKLQFYDLKTKTPSEEPCLSTGEKIISMDELKPLLAYVNSKEHGETLPPLSFRIVKKVDELENVSTLKESKLLDLIATEVYIELLKHVQEYEIEQRNKRIAAWSQAVASQLVVVGLGAIA</sequence>
<evidence type="ECO:0000256" key="8">
    <source>
        <dbReference type="ARBA" id="ARBA00023136"/>
    </source>
</evidence>
<dbReference type="EMBL" id="CDQK01000001">
    <property type="protein sequence ID" value="CEP20263.1"/>
    <property type="molecule type" value="Genomic_DNA"/>
</dbReference>
<dbReference type="Pfam" id="PF08118">
    <property type="entry name" value="MDM31_MDM32"/>
    <property type="match status" value="3"/>
</dbReference>
<protein>
    <recommendedName>
        <fullName evidence="10">Mitochondrial distribution and morphology protein 32</fullName>
    </recommendedName>
</protein>
<accession>A0A0H5BXY4</accession>
<evidence type="ECO:0000256" key="9">
    <source>
        <dbReference type="ARBA" id="ARBA00025191"/>
    </source>
</evidence>
<evidence type="ECO:0000256" key="11">
    <source>
        <dbReference type="SAM" id="Phobius"/>
    </source>
</evidence>
<evidence type="ECO:0000256" key="10">
    <source>
        <dbReference type="ARBA" id="ARBA00040573"/>
    </source>
</evidence>
<comment type="function">
    <text evidence="9">Involved in the organization of the mitochondrial membranes and the global structure of the mitochondria. Also required for mitochondrial distribution and mobility as well as for the maintenance of mitochondrial DNA nucleoids structures.</text>
</comment>
<dbReference type="PANTHER" id="PTHR31068:SF1">
    <property type="entry name" value="MITOCHONDRIAL DISTRIBUTION AND MORPHOLOGY PROTEIN 32"/>
    <property type="match status" value="1"/>
</dbReference>
<organism evidence="12 13">
    <name type="scientific">Cyberlindnera jadinii (strain ATCC 18201 / CBS 1600 / BCRC 20928 / JCM 3617 / NBRC 0987 / NRRL Y-1542)</name>
    <name type="common">Torula yeast</name>
    <name type="synonym">Candida utilis</name>
    <dbReference type="NCBI Taxonomy" id="983966"/>
    <lineage>
        <taxon>Eukaryota</taxon>
        <taxon>Fungi</taxon>
        <taxon>Dikarya</taxon>
        <taxon>Ascomycota</taxon>
        <taxon>Saccharomycotina</taxon>
        <taxon>Saccharomycetes</taxon>
        <taxon>Phaffomycetales</taxon>
        <taxon>Phaffomycetaceae</taxon>
        <taxon>Cyberlindnera</taxon>
    </lineage>
</organism>
<dbReference type="GO" id="GO:0000001">
    <property type="term" value="P:mitochondrion inheritance"/>
    <property type="evidence" value="ECO:0007669"/>
    <property type="project" value="InterPro"/>
</dbReference>
<name>A0A0H5BXY4_CYBJN</name>
<dbReference type="AlphaFoldDB" id="A0A0H5BXY4"/>
<proteinExistence type="inferred from homology"/>
<keyword evidence="5" id="KW-0809">Transit peptide</keyword>
<dbReference type="Proteomes" id="UP000038830">
    <property type="component" value="Unassembled WGS sequence"/>
</dbReference>
<evidence type="ECO:0000256" key="4">
    <source>
        <dbReference type="ARBA" id="ARBA00022792"/>
    </source>
</evidence>
<evidence type="ECO:0000256" key="7">
    <source>
        <dbReference type="ARBA" id="ARBA00023128"/>
    </source>
</evidence>
<feature type="transmembrane region" description="Helical" evidence="11">
    <location>
        <begin position="111"/>
        <end position="136"/>
    </location>
</feature>
<comment type="subcellular location">
    <subcellularLocation>
        <location evidence="1">Mitochondrion inner membrane</location>
        <topology evidence="1">Multi-pass membrane protein</topology>
    </subcellularLocation>
</comment>
<evidence type="ECO:0000313" key="12">
    <source>
        <dbReference type="EMBL" id="CEP20263.1"/>
    </source>
</evidence>
<keyword evidence="7" id="KW-0496">Mitochondrion</keyword>
<keyword evidence="4" id="KW-0999">Mitochondrion inner membrane</keyword>
<keyword evidence="6 11" id="KW-1133">Transmembrane helix</keyword>
<evidence type="ECO:0000256" key="3">
    <source>
        <dbReference type="ARBA" id="ARBA00022692"/>
    </source>
</evidence>
<dbReference type="InterPro" id="IPR012571">
    <property type="entry name" value="Mdm31/Mdm32"/>
</dbReference>
<reference evidence="13" key="1">
    <citation type="journal article" date="2015" name="J. Biotechnol.">
        <title>The structure of the Cyberlindnera jadinii genome and its relation to Candida utilis analyzed by the occurrence of single nucleotide polymorphisms.</title>
        <authorList>
            <person name="Rupp O."/>
            <person name="Brinkrolf K."/>
            <person name="Buerth C."/>
            <person name="Kunigo M."/>
            <person name="Schneider J."/>
            <person name="Jaenicke S."/>
            <person name="Goesmann A."/>
            <person name="Puehler A."/>
            <person name="Jaeger K.-E."/>
            <person name="Ernst J.F."/>
        </authorList>
    </citation>
    <scope>NUCLEOTIDE SEQUENCE [LARGE SCALE GENOMIC DNA]</scope>
    <source>
        <strain evidence="13">ATCC 18201 / CBS 1600 / BCRC 20928 / JCM 3617 / NBRC 0987 / NRRL Y-1542</strain>
    </source>
</reference>